<proteinExistence type="predicted"/>
<dbReference type="PANTHER" id="PTHR46623">
    <property type="entry name" value="CARBOXYMETHYLENEBUTENOLIDASE-RELATED"/>
    <property type="match status" value="1"/>
</dbReference>
<evidence type="ECO:0000259" key="1">
    <source>
        <dbReference type="Pfam" id="PF01738"/>
    </source>
</evidence>
<dbReference type="RefSeq" id="WP_183635845.1">
    <property type="nucleotide sequence ID" value="NZ_BAABLE010000005.1"/>
</dbReference>
<dbReference type="PANTHER" id="PTHR46623:SF6">
    <property type="entry name" value="ALPHA_BETA-HYDROLASES SUPERFAMILY PROTEIN"/>
    <property type="match status" value="1"/>
</dbReference>
<reference evidence="2 3" key="1">
    <citation type="submission" date="2020-08" db="EMBL/GenBank/DDBJ databases">
        <title>Genomic Encyclopedia of Type Strains, Phase IV (KMG-IV): sequencing the most valuable type-strain genomes for metagenomic binning, comparative biology and taxonomic classification.</title>
        <authorList>
            <person name="Goeker M."/>
        </authorList>
    </citation>
    <scope>NUCLEOTIDE SEQUENCE [LARGE SCALE GENOMIC DNA]</scope>
    <source>
        <strain evidence="2 3">DSM 106739</strain>
    </source>
</reference>
<dbReference type="Proteomes" id="UP000561045">
    <property type="component" value="Unassembled WGS sequence"/>
</dbReference>
<dbReference type="AlphaFoldDB" id="A0A840BSZ3"/>
<keyword evidence="3" id="KW-1185">Reference proteome</keyword>
<sequence length="294" mass="31354">MDTIQKDPLQQQFDSLNPAIPTDRRGFIAGLVASGFALAVQPVAAQTVIKTPADGLVTGAVDIPAGDLTIRGYRAMPAGKGPFPVVMVVEEIFGIHEWVQDICRRLAKAGYLAVAPDLFARQGDPSKIDSIPKIIETVISKVPDAQVMRDLDATAAWAAANGGDATRLGVTGFCWGGRITWLYAAHNPKLKAGVAWYGRLVGQPAELTPKHPIDLIGAFKAPVLGFYGGKDQGIPVASVDQMQAALKAADSKSEVRLYAEADHGFLADYRPSYNPAAAADAWPRALAWFKQHGV</sequence>
<keyword evidence="2" id="KW-0378">Hydrolase</keyword>
<evidence type="ECO:0000313" key="2">
    <source>
        <dbReference type="EMBL" id="MBB4013936.1"/>
    </source>
</evidence>
<name>A0A840BSZ3_9RHOO</name>
<dbReference type="InterPro" id="IPR002925">
    <property type="entry name" value="Dienelactn_hydro"/>
</dbReference>
<feature type="domain" description="Dienelactone hydrolase" evidence="1">
    <location>
        <begin position="70"/>
        <end position="292"/>
    </location>
</feature>
<comment type="caution">
    <text evidence="2">The sequence shown here is derived from an EMBL/GenBank/DDBJ whole genome shotgun (WGS) entry which is preliminary data.</text>
</comment>
<gene>
    <name evidence="2" type="ORF">GGR36_003282</name>
</gene>
<dbReference type="SUPFAM" id="SSF53474">
    <property type="entry name" value="alpha/beta-Hydrolases"/>
    <property type="match status" value="1"/>
</dbReference>
<protein>
    <submittedName>
        <fullName evidence="2">Carboxymethylenebutenolidase</fullName>
        <ecNumber evidence="2">3.1.1.45</ecNumber>
    </submittedName>
</protein>
<organism evidence="2 3">
    <name type="scientific">Niveibacterium umoris</name>
    <dbReference type="NCBI Taxonomy" id="1193620"/>
    <lineage>
        <taxon>Bacteria</taxon>
        <taxon>Pseudomonadati</taxon>
        <taxon>Pseudomonadota</taxon>
        <taxon>Betaproteobacteria</taxon>
        <taxon>Rhodocyclales</taxon>
        <taxon>Rhodocyclaceae</taxon>
        <taxon>Niveibacterium</taxon>
    </lineage>
</organism>
<evidence type="ECO:0000313" key="3">
    <source>
        <dbReference type="Proteomes" id="UP000561045"/>
    </source>
</evidence>
<accession>A0A840BSZ3</accession>
<dbReference type="EMBL" id="JACIET010000002">
    <property type="protein sequence ID" value="MBB4013936.1"/>
    <property type="molecule type" value="Genomic_DNA"/>
</dbReference>
<dbReference type="InterPro" id="IPR029058">
    <property type="entry name" value="AB_hydrolase_fold"/>
</dbReference>
<dbReference type="EC" id="3.1.1.45" evidence="2"/>
<dbReference type="InterPro" id="IPR051049">
    <property type="entry name" value="Dienelactone_hydrolase-like"/>
</dbReference>
<dbReference type="Gene3D" id="3.40.50.1820">
    <property type="entry name" value="alpha/beta hydrolase"/>
    <property type="match status" value="1"/>
</dbReference>
<dbReference type="GO" id="GO:0008806">
    <property type="term" value="F:carboxymethylenebutenolidase activity"/>
    <property type="evidence" value="ECO:0007669"/>
    <property type="project" value="UniProtKB-EC"/>
</dbReference>
<dbReference type="Pfam" id="PF01738">
    <property type="entry name" value="DLH"/>
    <property type="match status" value="1"/>
</dbReference>